<evidence type="ECO:0000313" key="1">
    <source>
        <dbReference type="EMBL" id="GJJ44028.1"/>
    </source>
</evidence>
<dbReference type="AlphaFoldDB" id="A0ABD0BIT1"/>
<name>A0ABD0BIT1_CORUL</name>
<dbReference type="Proteomes" id="UP001205910">
    <property type="component" value="Unassembled WGS sequence"/>
</dbReference>
<sequence>MKAAHSAALSLVTTAVKVVNGDAVVRAHGDVTTVMREMIDVLEARMVDVEKAMDAVGMRTTVSPDAPSIEIAGSVLMIAVNEAMTVARIVVKVPVGMTISGALVGMIVVKTGTVSAMENADEADVQSIAVGMGSVLIDHVMIAVVMVNVVIHNAVELTVINNTVVQFVPATVKNALIIV</sequence>
<accession>A0ABD0BIT1</accession>
<dbReference type="EMBL" id="BQFK01000005">
    <property type="protein sequence ID" value="GJJ44028.1"/>
    <property type="molecule type" value="Genomic_DNA"/>
</dbReference>
<proteinExistence type="predicted"/>
<gene>
    <name evidence="1" type="ORF">CULCOIPH005_22170</name>
</gene>
<reference evidence="1 2" key="1">
    <citation type="submission" date="2021-11" db="EMBL/GenBank/DDBJ databases">
        <title>Whole genome sequences of diphtheriae toxin producing Corynebacterium ulcerans isolates from cats in Osaka, Japan.</title>
        <authorList>
            <person name="Umeda K."/>
            <person name="Hirai Y."/>
        </authorList>
    </citation>
    <scope>NUCLEOTIDE SEQUENCE [LARGE SCALE GENOMIC DNA]</scope>
    <source>
        <strain evidence="1 2">12109B-1</strain>
    </source>
</reference>
<protein>
    <submittedName>
        <fullName evidence="1">Uncharacterized protein</fullName>
    </submittedName>
</protein>
<comment type="caution">
    <text evidence="1">The sequence shown here is derived from an EMBL/GenBank/DDBJ whole genome shotgun (WGS) entry which is preliminary data.</text>
</comment>
<organism evidence="1 2">
    <name type="scientific">Corynebacterium ulcerans</name>
    <dbReference type="NCBI Taxonomy" id="65058"/>
    <lineage>
        <taxon>Bacteria</taxon>
        <taxon>Bacillati</taxon>
        <taxon>Actinomycetota</taxon>
        <taxon>Actinomycetes</taxon>
        <taxon>Mycobacteriales</taxon>
        <taxon>Corynebacteriaceae</taxon>
        <taxon>Corynebacterium</taxon>
    </lineage>
</organism>
<evidence type="ECO:0000313" key="2">
    <source>
        <dbReference type="Proteomes" id="UP001205910"/>
    </source>
</evidence>